<dbReference type="InterPro" id="IPR018062">
    <property type="entry name" value="HTH_AraC-typ_CS"/>
</dbReference>
<dbReference type="InterPro" id="IPR009057">
    <property type="entry name" value="Homeodomain-like_sf"/>
</dbReference>
<comment type="caution">
    <text evidence="5">The sequence shown here is derived from an EMBL/GenBank/DDBJ whole genome shotgun (WGS) entry which is preliminary data.</text>
</comment>
<dbReference type="Pfam" id="PF02311">
    <property type="entry name" value="AraC_binding"/>
    <property type="match status" value="1"/>
</dbReference>
<dbReference type="SMART" id="SM00342">
    <property type="entry name" value="HTH_ARAC"/>
    <property type="match status" value="1"/>
</dbReference>
<dbReference type="SUPFAM" id="SSF46689">
    <property type="entry name" value="Homeodomain-like"/>
    <property type="match status" value="2"/>
</dbReference>
<dbReference type="Pfam" id="PF12833">
    <property type="entry name" value="HTH_18"/>
    <property type="match status" value="1"/>
</dbReference>
<proteinExistence type="predicted"/>
<dbReference type="PANTHER" id="PTHR43280">
    <property type="entry name" value="ARAC-FAMILY TRANSCRIPTIONAL REGULATOR"/>
    <property type="match status" value="1"/>
</dbReference>
<protein>
    <submittedName>
        <fullName evidence="5">HTH-type transcriptional activator RhaS</fullName>
    </submittedName>
</protein>
<dbReference type="Gene3D" id="1.10.10.60">
    <property type="entry name" value="Homeodomain-like"/>
    <property type="match status" value="2"/>
</dbReference>
<evidence type="ECO:0000256" key="1">
    <source>
        <dbReference type="ARBA" id="ARBA00023015"/>
    </source>
</evidence>
<organism evidence="5">
    <name type="scientific">bioreactor metagenome</name>
    <dbReference type="NCBI Taxonomy" id="1076179"/>
    <lineage>
        <taxon>unclassified sequences</taxon>
        <taxon>metagenomes</taxon>
        <taxon>ecological metagenomes</taxon>
    </lineage>
</organism>
<keyword evidence="3" id="KW-0804">Transcription</keyword>
<dbReference type="InterPro" id="IPR020449">
    <property type="entry name" value="Tscrpt_reg_AraC-type_HTH"/>
</dbReference>
<dbReference type="SUPFAM" id="SSF51215">
    <property type="entry name" value="Regulatory protein AraC"/>
    <property type="match status" value="1"/>
</dbReference>
<accession>A0A645BZT9</accession>
<dbReference type="InterPro" id="IPR037923">
    <property type="entry name" value="HTH-like"/>
</dbReference>
<evidence type="ECO:0000256" key="2">
    <source>
        <dbReference type="ARBA" id="ARBA00023125"/>
    </source>
</evidence>
<gene>
    <name evidence="5" type="primary">rhaS_85</name>
    <name evidence="5" type="ORF">SDC9_118049</name>
</gene>
<dbReference type="AlphaFoldDB" id="A0A645BZT9"/>
<feature type="domain" description="HTH araC/xylS-type" evidence="4">
    <location>
        <begin position="191"/>
        <end position="289"/>
    </location>
</feature>
<dbReference type="PROSITE" id="PS00041">
    <property type="entry name" value="HTH_ARAC_FAMILY_1"/>
    <property type="match status" value="1"/>
</dbReference>
<sequence length="291" mass="33735">MQIYDISINNEKMETTAHGTADFPIAIYETVLKKNILGFVDWHWHSELQFSYVTAGEVMFTVNGSSFKISKNNGLFVNSGILHTAKPLTDDASYICIDFSPSLIASFENSVIEKKYIQPYIENENFQYIILIEGNETTSSIINTLQSVFSIYKLKPFGFEAEIAIMLTQCWIKLISFESNSNDSADYFRLKHLLSYIHIHYKEKLTLNELSETIHLCPNECCRYFKKHMNCTIFDYINNYRISESTNSLLKSDLSISRIAYEYGFGSTSYYIDKFRKKTGLTPLNYRKTYK</sequence>
<dbReference type="InterPro" id="IPR003313">
    <property type="entry name" value="AraC-bd"/>
</dbReference>
<dbReference type="Gene3D" id="2.60.120.10">
    <property type="entry name" value="Jelly Rolls"/>
    <property type="match status" value="1"/>
</dbReference>
<dbReference type="GO" id="GO:0043565">
    <property type="term" value="F:sequence-specific DNA binding"/>
    <property type="evidence" value="ECO:0007669"/>
    <property type="project" value="InterPro"/>
</dbReference>
<dbReference type="PROSITE" id="PS01124">
    <property type="entry name" value="HTH_ARAC_FAMILY_2"/>
    <property type="match status" value="1"/>
</dbReference>
<dbReference type="InterPro" id="IPR014710">
    <property type="entry name" value="RmlC-like_jellyroll"/>
</dbReference>
<evidence type="ECO:0000256" key="3">
    <source>
        <dbReference type="ARBA" id="ARBA00023163"/>
    </source>
</evidence>
<reference evidence="5" key="1">
    <citation type="submission" date="2019-08" db="EMBL/GenBank/DDBJ databases">
        <authorList>
            <person name="Kucharzyk K."/>
            <person name="Murdoch R.W."/>
            <person name="Higgins S."/>
            <person name="Loffler F."/>
        </authorList>
    </citation>
    <scope>NUCLEOTIDE SEQUENCE</scope>
</reference>
<name>A0A645BZT9_9ZZZZ</name>
<keyword evidence="2" id="KW-0238">DNA-binding</keyword>
<evidence type="ECO:0000313" key="5">
    <source>
        <dbReference type="EMBL" id="MPM71086.1"/>
    </source>
</evidence>
<dbReference type="PRINTS" id="PR00032">
    <property type="entry name" value="HTHARAC"/>
</dbReference>
<dbReference type="GO" id="GO:0003700">
    <property type="term" value="F:DNA-binding transcription factor activity"/>
    <property type="evidence" value="ECO:0007669"/>
    <property type="project" value="InterPro"/>
</dbReference>
<evidence type="ECO:0000259" key="4">
    <source>
        <dbReference type="PROSITE" id="PS01124"/>
    </source>
</evidence>
<dbReference type="InterPro" id="IPR018060">
    <property type="entry name" value="HTH_AraC"/>
</dbReference>
<dbReference type="PANTHER" id="PTHR43280:SF28">
    <property type="entry name" value="HTH-TYPE TRANSCRIPTIONAL ACTIVATOR RHAS"/>
    <property type="match status" value="1"/>
</dbReference>
<keyword evidence="1" id="KW-0805">Transcription regulation</keyword>
<dbReference type="EMBL" id="VSSQ01023890">
    <property type="protein sequence ID" value="MPM71086.1"/>
    <property type="molecule type" value="Genomic_DNA"/>
</dbReference>